<comment type="catalytic activity">
    <reaction evidence="10">
        <text>L-alpha-aminoacyl-L-arginine(out) = L-alpha-aminoacyl-L-arginine(in)</text>
        <dbReference type="Rhea" id="RHEA:79367"/>
        <dbReference type="ChEBI" id="CHEBI:229968"/>
    </reaction>
</comment>
<dbReference type="InterPro" id="IPR036259">
    <property type="entry name" value="MFS_trans_sf"/>
</dbReference>
<dbReference type="EMBL" id="JADIMB010000136">
    <property type="protein sequence ID" value="MBO8471957.1"/>
    <property type="molecule type" value="Genomic_DNA"/>
</dbReference>
<evidence type="ECO:0000256" key="14">
    <source>
        <dbReference type="ARBA" id="ARBA00044898"/>
    </source>
</evidence>
<evidence type="ECO:0000256" key="25">
    <source>
        <dbReference type="SAM" id="Phobius"/>
    </source>
</evidence>
<dbReference type="AlphaFoldDB" id="A0A9D9IGD7"/>
<feature type="transmembrane region" description="Helical" evidence="25">
    <location>
        <begin position="257"/>
        <end position="276"/>
    </location>
</feature>
<comment type="catalytic activity">
    <reaction evidence="17">
        <text>L-arginyl-glycine(out) = L-arginyl-glycine(in)</text>
        <dbReference type="Rhea" id="RHEA:79391"/>
        <dbReference type="ChEBI" id="CHEBI:229955"/>
    </reaction>
</comment>
<comment type="catalytic activity">
    <reaction evidence="20">
        <text>L-lysyl-glycine(out) = L-lysyl-glycine(in)</text>
        <dbReference type="Rhea" id="RHEA:79407"/>
        <dbReference type="ChEBI" id="CHEBI:191202"/>
    </reaction>
</comment>
<gene>
    <name evidence="27" type="ORF">IAB82_09240</name>
</gene>
<dbReference type="PROSITE" id="PS50850">
    <property type="entry name" value="MFS"/>
    <property type="match status" value="1"/>
</dbReference>
<dbReference type="InterPro" id="IPR052187">
    <property type="entry name" value="MFSD1"/>
</dbReference>
<comment type="subunit">
    <text evidence="24">Homodimer. Interacts with lysosomal protein GLMP (via lumenal domain); the interaction starts while both proteins are still in the endoplasmic reticulum and is required for stabilization of MFSD1 in lysosomes but has no direct effect on its targeting to lysosomes or transporter activity.</text>
</comment>
<evidence type="ECO:0000256" key="19">
    <source>
        <dbReference type="ARBA" id="ARBA00044919"/>
    </source>
</evidence>
<comment type="catalytic activity">
    <reaction evidence="19">
        <text>L-alanyl-L-lysine(out) = L-alanyl-L-lysine(in)</text>
        <dbReference type="Rhea" id="RHEA:79415"/>
        <dbReference type="ChEBI" id="CHEBI:192470"/>
    </reaction>
</comment>
<evidence type="ECO:0000256" key="21">
    <source>
        <dbReference type="ARBA" id="ARBA00044985"/>
    </source>
</evidence>
<evidence type="ECO:0000256" key="13">
    <source>
        <dbReference type="ARBA" id="ARBA00044893"/>
    </source>
</evidence>
<evidence type="ECO:0000256" key="5">
    <source>
        <dbReference type="ARBA" id="ARBA00022989"/>
    </source>
</evidence>
<evidence type="ECO:0000256" key="2">
    <source>
        <dbReference type="ARBA" id="ARBA00008335"/>
    </source>
</evidence>
<comment type="function">
    <text evidence="23">Lysosomal dipeptide uniporter that selectively exports lysine, arginine or histidine-containing dipeptides with a net positive charge from the lysosome lumen into the cytosol. Could play a role in a specific type of protein O-glycosylation indirectly regulating macrophages migration and tissue invasion. Also essential for liver homeostasis.</text>
</comment>
<dbReference type="SUPFAM" id="SSF103473">
    <property type="entry name" value="MFS general substrate transporter"/>
    <property type="match status" value="1"/>
</dbReference>
<evidence type="ECO:0000256" key="23">
    <source>
        <dbReference type="ARBA" id="ARBA00045709"/>
    </source>
</evidence>
<comment type="catalytic activity">
    <reaction evidence="16">
        <text>L-lysyl-L-lysine(out) = L-lysyl-L-lysine(in)</text>
        <dbReference type="Rhea" id="RHEA:79403"/>
        <dbReference type="ChEBI" id="CHEBI:229956"/>
    </reaction>
</comment>
<comment type="catalytic activity">
    <reaction evidence="14">
        <text>L-aspartyl-L-lysine(out) = L-aspartyl-L-lysine(in)</text>
        <dbReference type="Rhea" id="RHEA:79411"/>
        <dbReference type="ChEBI" id="CHEBI:229953"/>
    </reaction>
</comment>
<comment type="catalytic activity">
    <reaction evidence="13">
        <text>L-alpha-aminoacyl-L-lysine(out) = L-alpha-aminoacyl-L-lysine(in)</text>
        <dbReference type="Rhea" id="RHEA:79383"/>
        <dbReference type="ChEBI" id="CHEBI:229966"/>
    </reaction>
</comment>
<feature type="transmembrane region" description="Helical" evidence="25">
    <location>
        <begin position="351"/>
        <end position="375"/>
    </location>
</feature>
<accession>A0A9D9IGD7</accession>
<evidence type="ECO:0000259" key="26">
    <source>
        <dbReference type="PROSITE" id="PS50850"/>
    </source>
</evidence>
<dbReference type="GO" id="GO:0005765">
    <property type="term" value="C:lysosomal membrane"/>
    <property type="evidence" value="ECO:0007669"/>
    <property type="project" value="UniProtKB-SubCell"/>
</dbReference>
<comment type="subcellular location">
    <subcellularLocation>
        <location evidence="1">Lysosome membrane</location>
        <topology evidence="1">Multi-pass membrane protein</topology>
    </subcellularLocation>
</comment>
<reference evidence="27" key="1">
    <citation type="submission" date="2020-10" db="EMBL/GenBank/DDBJ databases">
        <authorList>
            <person name="Gilroy R."/>
        </authorList>
    </citation>
    <scope>NUCLEOTIDE SEQUENCE</scope>
    <source>
        <strain evidence="27">B2-22910</strain>
    </source>
</reference>
<keyword evidence="4 25" id="KW-0812">Transmembrane</keyword>
<proteinExistence type="inferred from homology"/>
<feature type="transmembrane region" description="Helical" evidence="25">
    <location>
        <begin position="163"/>
        <end position="184"/>
    </location>
</feature>
<feature type="transmembrane region" description="Helical" evidence="25">
    <location>
        <begin position="85"/>
        <end position="103"/>
    </location>
</feature>
<feature type="transmembrane region" description="Helical" evidence="25">
    <location>
        <begin position="323"/>
        <end position="345"/>
    </location>
</feature>
<evidence type="ECO:0000256" key="20">
    <source>
        <dbReference type="ARBA" id="ARBA00044924"/>
    </source>
</evidence>
<sequence length="462" mass="50709">MTATLKRFLNDYPAARWAALILIALMMFFAYMFVDVMSPLKSLIEEQRGWDSGVFGTYAASEYILNVCGFLIIAGIILDKMGVRFTGILSASLMVLGAVIKYIGISDWFQGTEICAWLDSWWVTMPGSAKMAALGFMIFGCGCEMAGTTVSKAIAKWFKGKEMALAMGLEMAIARLGVFAVMWLSPAISEMFDGSVVAPLAFCTCLLLVGLINFTVFSVMDTRLDRQLVAAGEATEEKSPEDEFHIKDLGKIFSSKMFWLVALLCVLYYSAIFPFQRYAPNFLEVTLDIDANTASRLFSCFPILAMVLTPVLGIFLDHKGKGASMLMVGAIIMIVCHLSFAFLLPVFPYKWFAVLLIVVLGVSFSLVPAALWPSVPKIIDEKILGSAYCLIFWVQNIGLCLVPLLIGLVLNATGGYLVPMIIFSSFGVLAFLFSLMLKVEDHKKGFGLELPNIQDGNTGEGK</sequence>
<comment type="catalytic activity">
    <reaction evidence="18">
        <text>L-histidyl-L-alpha-amino acid(out) = L-histidyl-L-alpha-amino acid(in)</text>
        <dbReference type="Rhea" id="RHEA:79379"/>
        <dbReference type="ChEBI" id="CHEBI:229964"/>
    </reaction>
</comment>
<feature type="transmembrane region" description="Helical" evidence="25">
    <location>
        <begin position="416"/>
        <end position="437"/>
    </location>
</feature>
<comment type="caution">
    <text evidence="27">The sequence shown here is derived from an EMBL/GenBank/DDBJ whole genome shotgun (WGS) entry which is preliminary data.</text>
</comment>
<dbReference type="Gene3D" id="1.20.1250.20">
    <property type="entry name" value="MFS general substrate transporter like domains"/>
    <property type="match status" value="2"/>
</dbReference>
<dbReference type="Pfam" id="PF07690">
    <property type="entry name" value="MFS_1"/>
    <property type="match status" value="1"/>
</dbReference>
<dbReference type="InterPro" id="IPR011701">
    <property type="entry name" value="MFS"/>
</dbReference>
<evidence type="ECO:0000256" key="1">
    <source>
        <dbReference type="ARBA" id="ARBA00004155"/>
    </source>
</evidence>
<evidence type="ECO:0000256" key="10">
    <source>
        <dbReference type="ARBA" id="ARBA00044881"/>
    </source>
</evidence>
<evidence type="ECO:0000313" key="27">
    <source>
        <dbReference type="EMBL" id="MBO8471957.1"/>
    </source>
</evidence>
<comment type="catalytic activity">
    <reaction evidence="12">
        <text>L-lysyl-L-alpha-amino acid(out) = L-lysyl-L-alpha-amino acid(in)</text>
        <dbReference type="Rhea" id="RHEA:79387"/>
        <dbReference type="ChEBI" id="CHEBI:229965"/>
    </reaction>
</comment>
<organism evidence="27 28">
    <name type="scientific">Candidatus Cryptobacteroides faecavium</name>
    <dbReference type="NCBI Taxonomy" id="2840762"/>
    <lineage>
        <taxon>Bacteria</taxon>
        <taxon>Pseudomonadati</taxon>
        <taxon>Bacteroidota</taxon>
        <taxon>Bacteroidia</taxon>
        <taxon>Bacteroidales</taxon>
        <taxon>Candidatus Cryptobacteroides</taxon>
    </lineage>
</organism>
<evidence type="ECO:0000256" key="9">
    <source>
        <dbReference type="ARBA" id="ARBA00044878"/>
    </source>
</evidence>
<evidence type="ECO:0000256" key="3">
    <source>
        <dbReference type="ARBA" id="ARBA00022448"/>
    </source>
</evidence>
<comment type="catalytic activity">
    <reaction evidence="11">
        <text>L-alpha-aminoacyl-L-histidine(out) = L-alpha-aminoacyl-L-histidine(in)</text>
        <dbReference type="Rhea" id="RHEA:79375"/>
        <dbReference type="ChEBI" id="CHEBI:229967"/>
    </reaction>
</comment>
<evidence type="ECO:0000313" key="28">
    <source>
        <dbReference type="Proteomes" id="UP000823603"/>
    </source>
</evidence>
<feature type="domain" description="Major facilitator superfamily (MFS) profile" evidence="26">
    <location>
        <begin position="19"/>
        <end position="442"/>
    </location>
</feature>
<evidence type="ECO:0000256" key="22">
    <source>
        <dbReference type="ARBA" id="ARBA00045018"/>
    </source>
</evidence>
<name>A0A9D9IGD7_9BACT</name>
<evidence type="ECO:0000256" key="15">
    <source>
        <dbReference type="ARBA" id="ARBA00044899"/>
    </source>
</evidence>
<evidence type="ECO:0000256" key="16">
    <source>
        <dbReference type="ARBA" id="ARBA00044900"/>
    </source>
</evidence>
<keyword evidence="5 25" id="KW-1133">Transmembrane helix</keyword>
<keyword evidence="3" id="KW-0813">Transport</keyword>
<evidence type="ECO:0000256" key="12">
    <source>
        <dbReference type="ARBA" id="ARBA00044891"/>
    </source>
</evidence>
<comment type="similarity">
    <text evidence="2">Belongs to the major facilitator superfamily.</text>
</comment>
<feature type="transmembrane region" description="Helical" evidence="25">
    <location>
        <begin position="196"/>
        <end position="217"/>
    </location>
</feature>
<feature type="transmembrane region" description="Helical" evidence="25">
    <location>
        <begin position="387"/>
        <end position="410"/>
    </location>
</feature>
<dbReference type="InterPro" id="IPR020846">
    <property type="entry name" value="MFS_dom"/>
</dbReference>
<evidence type="ECO:0000256" key="4">
    <source>
        <dbReference type="ARBA" id="ARBA00022692"/>
    </source>
</evidence>
<evidence type="ECO:0000256" key="7">
    <source>
        <dbReference type="ARBA" id="ARBA00023228"/>
    </source>
</evidence>
<evidence type="ECO:0000256" key="6">
    <source>
        <dbReference type="ARBA" id="ARBA00023136"/>
    </source>
</evidence>
<keyword evidence="6 25" id="KW-0472">Membrane</keyword>
<comment type="catalytic activity">
    <reaction evidence="15">
        <text>L-arginyl-L-alpha-amino acid(out) = L-arginyl-L-alpha-amino acid(in)</text>
        <dbReference type="Rhea" id="RHEA:79371"/>
        <dbReference type="ChEBI" id="CHEBI:84315"/>
    </reaction>
</comment>
<evidence type="ECO:0000256" key="8">
    <source>
        <dbReference type="ARBA" id="ARBA00044876"/>
    </source>
</evidence>
<dbReference type="PANTHER" id="PTHR23512">
    <property type="entry name" value="MAJOR FACILITATOR SUPERFAMILY DOMAIN-CONTAINING PROTEIN 1"/>
    <property type="match status" value="1"/>
</dbReference>
<comment type="catalytic activity">
    <reaction evidence="9">
        <text>L-histidyl-glycine(out) = L-histidyl-glycine(in)</text>
        <dbReference type="Rhea" id="RHEA:79395"/>
        <dbReference type="ChEBI" id="CHEBI:229957"/>
    </reaction>
</comment>
<evidence type="ECO:0000256" key="24">
    <source>
        <dbReference type="ARBA" id="ARBA00046376"/>
    </source>
</evidence>
<feature type="transmembrane region" description="Helical" evidence="25">
    <location>
        <begin position="54"/>
        <end position="78"/>
    </location>
</feature>
<feature type="transmembrane region" description="Helical" evidence="25">
    <location>
        <begin position="131"/>
        <end position="151"/>
    </location>
</feature>
<comment type="catalytic activity">
    <reaction evidence="8">
        <text>L-lysyl-L-alanine(out) = L-lysyl-L-alanine(in)</text>
        <dbReference type="Rhea" id="RHEA:79399"/>
        <dbReference type="ChEBI" id="CHEBI:229954"/>
    </reaction>
</comment>
<feature type="transmembrane region" description="Helical" evidence="25">
    <location>
        <begin position="296"/>
        <end position="316"/>
    </location>
</feature>
<dbReference type="Proteomes" id="UP000823603">
    <property type="component" value="Unassembled WGS sequence"/>
</dbReference>
<protein>
    <recommendedName>
        <fullName evidence="21">Lysosomal dipeptide transporter MFSD1</fullName>
    </recommendedName>
    <alternativeName>
        <fullName evidence="22">Major facilitator superfamily domain-containing protein 1</fullName>
    </alternativeName>
</protein>
<evidence type="ECO:0000256" key="18">
    <source>
        <dbReference type="ARBA" id="ARBA00044912"/>
    </source>
</evidence>
<dbReference type="PANTHER" id="PTHR23512:SF3">
    <property type="entry name" value="MAJOR FACILITATOR SUPERFAMILY DOMAIN-CONTAINING PROTEIN 1"/>
    <property type="match status" value="1"/>
</dbReference>
<evidence type="ECO:0000256" key="11">
    <source>
        <dbReference type="ARBA" id="ARBA00044884"/>
    </source>
</evidence>
<reference evidence="27" key="2">
    <citation type="journal article" date="2021" name="PeerJ">
        <title>Extensive microbial diversity within the chicken gut microbiome revealed by metagenomics and culture.</title>
        <authorList>
            <person name="Gilroy R."/>
            <person name="Ravi A."/>
            <person name="Getino M."/>
            <person name="Pursley I."/>
            <person name="Horton D.L."/>
            <person name="Alikhan N.F."/>
            <person name="Baker D."/>
            <person name="Gharbi K."/>
            <person name="Hall N."/>
            <person name="Watson M."/>
            <person name="Adriaenssens E.M."/>
            <person name="Foster-Nyarko E."/>
            <person name="Jarju S."/>
            <person name="Secka A."/>
            <person name="Antonio M."/>
            <person name="Oren A."/>
            <person name="Chaudhuri R.R."/>
            <person name="La Ragione R."/>
            <person name="Hildebrand F."/>
            <person name="Pallen M.J."/>
        </authorList>
    </citation>
    <scope>NUCLEOTIDE SEQUENCE</scope>
    <source>
        <strain evidence="27">B2-22910</strain>
    </source>
</reference>
<dbReference type="GO" id="GO:0022857">
    <property type="term" value="F:transmembrane transporter activity"/>
    <property type="evidence" value="ECO:0007669"/>
    <property type="project" value="InterPro"/>
</dbReference>
<keyword evidence="7" id="KW-0458">Lysosome</keyword>
<feature type="transmembrane region" description="Helical" evidence="25">
    <location>
        <begin position="14"/>
        <end position="34"/>
    </location>
</feature>
<evidence type="ECO:0000256" key="17">
    <source>
        <dbReference type="ARBA" id="ARBA00044903"/>
    </source>
</evidence>